<dbReference type="EMBL" id="JAENIK010000004">
    <property type="protein sequence ID" value="MBK1814858.1"/>
    <property type="molecule type" value="Genomic_DNA"/>
</dbReference>
<evidence type="ECO:0000313" key="3">
    <source>
        <dbReference type="Proteomes" id="UP000600139"/>
    </source>
</evidence>
<sequence length="132" mass="14040">MKFLLVLPLLLVSCAAIPGGGGKVTYRYVNSLDFGNDNTLDAVTVTGYDEQNNGEATRLDLTVGGSRLTLRDPYGDGNGGGYMYNPAVGLGSDGALVITWSRIGEVLCRAEITSGPQGQLIERKRSVKDLSR</sequence>
<evidence type="ECO:0008006" key="4">
    <source>
        <dbReference type="Google" id="ProtNLM"/>
    </source>
</evidence>
<protein>
    <recommendedName>
        <fullName evidence="4">Lipoprotein</fullName>
    </recommendedName>
</protein>
<organism evidence="2 3">
    <name type="scientific">Luteolibacter yonseiensis</name>
    <dbReference type="NCBI Taxonomy" id="1144680"/>
    <lineage>
        <taxon>Bacteria</taxon>
        <taxon>Pseudomonadati</taxon>
        <taxon>Verrucomicrobiota</taxon>
        <taxon>Verrucomicrobiia</taxon>
        <taxon>Verrucomicrobiales</taxon>
        <taxon>Verrucomicrobiaceae</taxon>
        <taxon>Luteolibacter</taxon>
    </lineage>
</organism>
<feature type="chain" id="PRO_5037527291" description="Lipoprotein" evidence="1">
    <location>
        <begin position="19"/>
        <end position="132"/>
    </location>
</feature>
<name>A0A934R2F3_9BACT</name>
<dbReference type="RefSeq" id="WP_200349807.1">
    <property type="nucleotide sequence ID" value="NZ_BAABHZ010000010.1"/>
</dbReference>
<dbReference type="Proteomes" id="UP000600139">
    <property type="component" value="Unassembled WGS sequence"/>
</dbReference>
<dbReference type="AlphaFoldDB" id="A0A934R2F3"/>
<accession>A0A934R2F3</accession>
<proteinExistence type="predicted"/>
<keyword evidence="1" id="KW-0732">Signal</keyword>
<feature type="signal peptide" evidence="1">
    <location>
        <begin position="1"/>
        <end position="18"/>
    </location>
</feature>
<gene>
    <name evidence="2" type="ORF">JIN84_04480</name>
</gene>
<keyword evidence="3" id="KW-1185">Reference proteome</keyword>
<comment type="caution">
    <text evidence="2">The sequence shown here is derived from an EMBL/GenBank/DDBJ whole genome shotgun (WGS) entry which is preliminary data.</text>
</comment>
<evidence type="ECO:0000313" key="2">
    <source>
        <dbReference type="EMBL" id="MBK1814858.1"/>
    </source>
</evidence>
<evidence type="ECO:0000256" key="1">
    <source>
        <dbReference type="SAM" id="SignalP"/>
    </source>
</evidence>
<reference evidence="2" key="1">
    <citation type="submission" date="2021-01" db="EMBL/GenBank/DDBJ databases">
        <title>Modified the classification status of verrucomicrobia.</title>
        <authorList>
            <person name="Feng X."/>
        </authorList>
    </citation>
    <scope>NUCLEOTIDE SEQUENCE</scope>
    <source>
        <strain evidence="2">JCM 18052</strain>
    </source>
</reference>